<evidence type="ECO:0000256" key="2">
    <source>
        <dbReference type="ARBA" id="ARBA00022741"/>
    </source>
</evidence>
<keyword evidence="2 6" id="KW-0547">Nucleotide-binding</keyword>
<organism evidence="9 10">
    <name type="scientific">Actinorhabdospora filicis</name>
    <dbReference type="NCBI Taxonomy" id="1785913"/>
    <lineage>
        <taxon>Bacteria</taxon>
        <taxon>Bacillati</taxon>
        <taxon>Actinomycetota</taxon>
        <taxon>Actinomycetes</taxon>
        <taxon>Micromonosporales</taxon>
        <taxon>Micromonosporaceae</taxon>
        <taxon>Actinorhabdospora</taxon>
    </lineage>
</organism>
<evidence type="ECO:0000313" key="10">
    <source>
        <dbReference type="Proteomes" id="UP001165079"/>
    </source>
</evidence>
<dbReference type="InterPro" id="IPR018181">
    <property type="entry name" value="Heat_shock_70_CS"/>
</dbReference>
<name>A0A9W6SJH5_9ACTN</name>
<evidence type="ECO:0000256" key="4">
    <source>
        <dbReference type="ARBA" id="ARBA00023016"/>
    </source>
</evidence>
<dbReference type="GO" id="GO:0005524">
    <property type="term" value="F:ATP binding"/>
    <property type="evidence" value="ECO:0007669"/>
    <property type="project" value="UniProtKB-KW"/>
</dbReference>
<evidence type="ECO:0000256" key="5">
    <source>
        <dbReference type="ARBA" id="ARBA00023186"/>
    </source>
</evidence>
<dbReference type="SUPFAM" id="SSF53067">
    <property type="entry name" value="Actin-like ATPase domain"/>
    <property type="match status" value="2"/>
</dbReference>
<keyword evidence="8" id="KW-0812">Transmembrane</keyword>
<keyword evidence="4" id="KW-0346">Stress response</keyword>
<comment type="caution">
    <text evidence="9">The sequence shown here is derived from an EMBL/GenBank/DDBJ whole genome shotgun (WGS) entry which is preliminary data.</text>
</comment>
<dbReference type="InterPro" id="IPR043129">
    <property type="entry name" value="ATPase_NBD"/>
</dbReference>
<dbReference type="PROSITE" id="PS01036">
    <property type="entry name" value="HSP70_3"/>
    <property type="match status" value="1"/>
</dbReference>
<feature type="compositionally biased region" description="Pro residues" evidence="7">
    <location>
        <begin position="362"/>
        <end position="400"/>
    </location>
</feature>
<evidence type="ECO:0008006" key="11">
    <source>
        <dbReference type="Google" id="ProtNLM"/>
    </source>
</evidence>
<evidence type="ECO:0000256" key="7">
    <source>
        <dbReference type="SAM" id="MobiDB-lite"/>
    </source>
</evidence>
<evidence type="ECO:0000256" key="6">
    <source>
        <dbReference type="RuleBase" id="RU003322"/>
    </source>
</evidence>
<dbReference type="PANTHER" id="PTHR19375">
    <property type="entry name" value="HEAT SHOCK PROTEIN 70KDA"/>
    <property type="match status" value="1"/>
</dbReference>
<dbReference type="EMBL" id="BSTX01000002">
    <property type="protein sequence ID" value="GLZ78190.1"/>
    <property type="molecule type" value="Genomic_DNA"/>
</dbReference>
<dbReference type="Pfam" id="PF00012">
    <property type="entry name" value="HSP70"/>
    <property type="match status" value="1"/>
</dbReference>
<keyword evidence="10" id="KW-1185">Reference proteome</keyword>
<proteinExistence type="inferred from homology"/>
<feature type="transmembrane region" description="Helical" evidence="8">
    <location>
        <begin position="440"/>
        <end position="460"/>
    </location>
</feature>
<sequence>MANYRLAVDYGTSNTVAMLRFPDGRVRPLLFDGSPLLPSAVYAQPDGAVLTGRDAQHSARLEPSRYEPNPKRRIDDVEILLGDRSWPVADLAAHTLARVAVEAARTAGGPVTDLVMTCPVEWGPVRRRMLSTAAERARLPRPTLVAEPVAAAAYFTANLHHEVPVGRSVIVYDLGGGTFDVCVVRREATGFEPLAYRGVDDFGGVDLDALVVAQIAAAVQPSAPVEWQRLSEPRDPADRRHFRTLWDDARNAKESLSRQANAHVLVPVVERDVHVSREAFEHAAKAALQRTVDVTMATIREAQVRPPDVAGLFLVGGSTRVPMVATLLHQTTGMAPTLLEQPETVVAEGALRAVAPSTPTTAPVPAPPPQQQVRPQPPYQAAPVPPPRRQPSPSYPPAPNFPPAPKSPSIAIPVIAGALMVLGALILILTPLVVTVYPELILAGCAVGSPIFCFGSVLLWRYPKLPLFARYSGASAHLLITMYWFTMAENVGDRMHPNVQASALILSGVTFVMLLLTTAGVRMTQRKRKGA</sequence>
<dbReference type="Proteomes" id="UP001165079">
    <property type="component" value="Unassembled WGS sequence"/>
</dbReference>
<dbReference type="AlphaFoldDB" id="A0A9W6SJH5"/>
<evidence type="ECO:0000256" key="3">
    <source>
        <dbReference type="ARBA" id="ARBA00022840"/>
    </source>
</evidence>
<protein>
    <recommendedName>
        <fullName evidence="11">Hsp70 protein</fullName>
    </recommendedName>
</protein>
<accession>A0A9W6SJH5</accession>
<dbReference type="RefSeq" id="WP_285663361.1">
    <property type="nucleotide sequence ID" value="NZ_BSTX01000002.1"/>
</dbReference>
<feature type="transmembrane region" description="Helical" evidence="8">
    <location>
        <begin position="410"/>
        <end position="434"/>
    </location>
</feature>
<dbReference type="PRINTS" id="PR00301">
    <property type="entry name" value="HEATSHOCK70"/>
</dbReference>
<reference evidence="9" key="1">
    <citation type="submission" date="2023-03" db="EMBL/GenBank/DDBJ databases">
        <title>Actinorhabdospora filicis NBRC 111898.</title>
        <authorList>
            <person name="Ichikawa N."/>
            <person name="Sato H."/>
            <person name="Tonouchi N."/>
        </authorList>
    </citation>
    <scope>NUCLEOTIDE SEQUENCE</scope>
    <source>
        <strain evidence="9">NBRC 111898</strain>
    </source>
</reference>
<dbReference type="Gene3D" id="3.90.640.10">
    <property type="entry name" value="Actin, Chain A, domain 4"/>
    <property type="match status" value="1"/>
</dbReference>
<evidence type="ECO:0000256" key="8">
    <source>
        <dbReference type="SAM" id="Phobius"/>
    </source>
</evidence>
<keyword evidence="5" id="KW-0143">Chaperone</keyword>
<evidence type="ECO:0000313" key="9">
    <source>
        <dbReference type="EMBL" id="GLZ78190.1"/>
    </source>
</evidence>
<gene>
    <name evidence="9" type="ORF">Afil01_29970</name>
</gene>
<evidence type="ECO:0000256" key="1">
    <source>
        <dbReference type="ARBA" id="ARBA00007381"/>
    </source>
</evidence>
<dbReference type="Gene3D" id="3.30.420.40">
    <property type="match status" value="2"/>
</dbReference>
<keyword evidence="3 6" id="KW-0067">ATP-binding</keyword>
<dbReference type="GO" id="GO:0140662">
    <property type="term" value="F:ATP-dependent protein folding chaperone"/>
    <property type="evidence" value="ECO:0007669"/>
    <property type="project" value="InterPro"/>
</dbReference>
<comment type="similarity">
    <text evidence="1 6">Belongs to the heat shock protein 70 family.</text>
</comment>
<dbReference type="InterPro" id="IPR013126">
    <property type="entry name" value="Hsp_70_fam"/>
</dbReference>
<keyword evidence="8" id="KW-1133">Transmembrane helix</keyword>
<feature type="transmembrane region" description="Helical" evidence="8">
    <location>
        <begin position="499"/>
        <end position="521"/>
    </location>
</feature>
<keyword evidence="8" id="KW-0472">Membrane</keyword>
<feature type="region of interest" description="Disordered" evidence="7">
    <location>
        <begin position="356"/>
        <end position="400"/>
    </location>
</feature>